<dbReference type="Proteomes" id="UP000282672">
    <property type="component" value="Unassembled WGS sequence"/>
</dbReference>
<dbReference type="EMBL" id="PEGA01000020">
    <property type="protein sequence ID" value="RLU07288.1"/>
    <property type="molecule type" value="Genomic_DNA"/>
</dbReference>
<evidence type="ECO:0000313" key="1">
    <source>
        <dbReference type="EMBL" id="RLU07288.1"/>
    </source>
</evidence>
<proteinExistence type="predicted"/>
<keyword evidence="3" id="KW-1185">Reference proteome</keyword>
<evidence type="ECO:0000313" key="3">
    <source>
        <dbReference type="Proteomes" id="UP000282140"/>
    </source>
</evidence>
<organism evidence="1 4">
    <name type="scientific">Pseudomonas prosekii</name>
    <dbReference type="NCBI Taxonomy" id="1148509"/>
    <lineage>
        <taxon>Bacteria</taxon>
        <taxon>Pseudomonadati</taxon>
        <taxon>Pseudomonadota</taxon>
        <taxon>Gammaproteobacteria</taxon>
        <taxon>Pseudomonadales</taxon>
        <taxon>Pseudomonadaceae</taxon>
        <taxon>Pseudomonas</taxon>
    </lineage>
</organism>
<dbReference type="Proteomes" id="UP000282140">
    <property type="component" value="Unassembled WGS sequence"/>
</dbReference>
<dbReference type="AlphaFoldDB" id="A0A3L8CHF0"/>
<name>A0A3L8CHF0_9PSED</name>
<comment type="caution">
    <text evidence="1">The sequence shown here is derived from an EMBL/GenBank/DDBJ whole genome shotgun (WGS) entry which is preliminary data.</text>
</comment>
<accession>A0A3L8CHF0</accession>
<protein>
    <submittedName>
        <fullName evidence="1">Uncharacterized protein</fullName>
    </submittedName>
</protein>
<evidence type="ECO:0000313" key="2">
    <source>
        <dbReference type="EMBL" id="RLU12442.1"/>
    </source>
</evidence>
<sequence>MRYNRVNHSSIQVCRRIAAGGTFVQVPRYAHTRYPIIRNFAERLTGSRRIRSLGQELSCLNPVPGSPHS</sequence>
<evidence type="ECO:0000313" key="4">
    <source>
        <dbReference type="Proteomes" id="UP000282672"/>
    </source>
</evidence>
<dbReference type="EMBL" id="PEGB01000001">
    <property type="protein sequence ID" value="RLU12442.1"/>
    <property type="molecule type" value="Genomic_DNA"/>
</dbReference>
<reference evidence="3 4" key="1">
    <citation type="journal article" date="2018" name="Front. Microbiol.">
        <title>Discovery of Phloeophagus Beetles as a Source of Pseudomonas Strains That Produce Potentially New Bioactive Substances and Description of Pseudomonas bohemica sp. nov.</title>
        <authorList>
            <person name="Saati-Santamaria Z."/>
            <person name="Lopez-Mondejar R."/>
            <person name="Jimenez-Gomez A."/>
            <person name="Diez-Mendez A."/>
            <person name="Vetrovsky T."/>
            <person name="Igual J.M."/>
            <person name="Velazquez E."/>
            <person name="Kolarik M."/>
            <person name="Rivas R."/>
            <person name="Garcia-Fraile P."/>
        </authorList>
    </citation>
    <scope>NUCLEOTIDE SEQUENCE [LARGE SCALE GENOMIC DNA]</scope>
    <source>
        <strain evidence="1 4">A2-NA12</strain>
        <strain evidence="2 3">A2-NA13</strain>
    </source>
</reference>
<gene>
    <name evidence="1" type="ORF">CS076_19565</name>
    <name evidence="2" type="ORF">CS078_01710</name>
</gene>